<dbReference type="GO" id="GO:0045944">
    <property type="term" value="P:positive regulation of transcription by RNA polymerase II"/>
    <property type="evidence" value="ECO:0007669"/>
    <property type="project" value="TreeGrafter"/>
</dbReference>
<dbReference type="GO" id="GO:0000981">
    <property type="term" value="F:DNA-binding transcription factor activity, RNA polymerase II-specific"/>
    <property type="evidence" value="ECO:0007669"/>
    <property type="project" value="InterPro"/>
</dbReference>
<dbReference type="PANTHER" id="PTHR37534">
    <property type="entry name" value="TRANSCRIPTIONAL ACTIVATOR PROTEIN UGA3"/>
    <property type="match status" value="1"/>
</dbReference>
<dbReference type="AlphaFoldDB" id="A0A3D8QW63"/>
<evidence type="ECO:0000313" key="4">
    <source>
        <dbReference type="EMBL" id="RDW66007.1"/>
    </source>
</evidence>
<proteinExistence type="predicted"/>
<dbReference type="GO" id="GO:0000976">
    <property type="term" value="F:transcription cis-regulatory region binding"/>
    <property type="evidence" value="ECO:0007669"/>
    <property type="project" value="TreeGrafter"/>
</dbReference>
<keyword evidence="2" id="KW-0539">Nucleus</keyword>
<keyword evidence="5" id="KW-1185">Reference proteome</keyword>
<evidence type="ECO:0000313" key="5">
    <source>
        <dbReference type="Proteomes" id="UP000256645"/>
    </source>
</evidence>
<evidence type="ECO:0000256" key="1">
    <source>
        <dbReference type="ARBA" id="ARBA00004123"/>
    </source>
</evidence>
<reference evidence="4 5" key="1">
    <citation type="journal article" date="2018" name="IMA Fungus">
        <title>IMA Genome-F 9: Draft genome sequence of Annulohypoxylon stygium, Aspergillus mulundensis, Berkeleyomyces basicola (syn. Thielaviopsis basicola), Ceratocystis smalleyi, two Cercospora beticola strains, Coleophoma cylindrospora, Fusarium fracticaudum, Phialophora cf. hyalina, and Morchella septimelata.</title>
        <authorList>
            <person name="Wingfield B.D."/>
            <person name="Bills G.F."/>
            <person name="Dong Y."/>
            <person name="Huang W."/>
            <person name="Nel W.J."/>
            <person name="Swalarsk-Parry B.S."/>
            <person name="Vaghefi N."/>
            <person name="Wilken P.M."/>
            <person name="An Z."/>
            <person name="de Beer Z.W."/>
            <person name="De Vos L."/>
            <person name="Chen L."/>
            <person name="Duong T.A."/>
            <person name="Gao Y."/>
            <person name="Hammerbacher A."/>
            <person name="Kikkert J.R."/>
            <person name="Li Y."/>
            <person name="Li H."/>
            <person name="Li K."/>
            <person name="Li Q."/>
            <person name="Liu X."/>
            <person name="Ma X."/>
            <person name="Naidoo K."/>
            <person name="Pethybridge S.J."/>
            <person name="Sun J."/>
            <person name="Steenkamp E.T."/>
            <person name="van der Nest M.A."/>
            <person name="van Wyk S."/>
            <person name="Wingfield M.J."/>
            <person name="Xiong C."/>
            <person name="Yue Q."/>
            <person name="Zhang X."/>
        </authorList>
    </citation>
    <scope>NUCLEOTIDE SEQUENCE [LARGE SCALE GENOMIC DNA]</scope>
    <source>
        <strain evidence="4 5">BP6252</strain>
    </source>
</reference>
<evidence type="ECO:0000256" key="3">
    <source>
        <dbReference type="SAM" id="MobiDB-lite"/>
    </source>
</evidence>
<gene>
    <name evidence="4" type="ORF">BP6252_09642</name>
</gene>
<comment type="subcellular location">
    <subcellularLocation>
        <location evidence="1">Nucleus</location>
    </subcellularLocation>
</comment>
<evidence type="ECO:0000256" key="2">
    <source>
        <dbReference type="ARBA" id="ARBA00023242"/>
    </source>
</evidence>
<dbReference type="PANTHER" id="PTHR37534:SF7">
    <property type="entry name" value="TRANSCRIPTIONAL ACTIVATOR PROTEIN UGA3"/>
    <property type="match status" value="1"/>
</dbReference>
<dbReference type="OrthoDB" id="434972at2759"/>
<feature type="region of interest" description="Disordered" evidence="3">
    <location>
        <begin position="63"/>
        <end position="103"/>
    </location>
</feature>
<dbReference type="CDD" id="cd00067">
    <property type="entry name" value="GAL4"/>
    <property type="match status" value="1"/>
</dbReference>
<accession>A0A3D8QW63</accession>
<evidence type="ECO:0008006" key="6">
    <source>
        <dbReference type="Google" id="ProtNLM"/>
    </source>
</evidence>
<dbReference type="STRING" id="1849047.A0A3D8QW63"/>
<dbReference type="SUPFAM" id="SSF57701">
    <property type="entry name" value="Zn2/Cys6 DNA-binding domain"/>
    <property type="match status" value="1"/>
</dbReference>
<dbReference type="GO" id="GO:0008270">
    <property type="term" value="F:zinc ion binding"/>
    <property type="evidence" value="ECO:0007669"/>
    <property type="project" value="InterPro"/>
</dbReference>
<feature type="compositionally biased region" description="Polar residues" evidence="3">
    <location>
        <begin position="63"/>
        <end position="80"/>
    </location>
</feature>
<organism evidence="4 5">
    <name type="scientific">Coleophoma cylindrospora</name>
    <dbReference type="NCBI Taxonomy" id="1849047"/>
    <lineage>
        <taxon>Eukaryota</taxon>
        <taxon>Fungi</taxon>
        <taxon>Dikarya</taxon>
        <taxon>Ascomycota</taxon>
        <taxon>Pezizomycotina</taxon>
        <taxon>Leotiomycetes</taxon>
        <taxon>Helotiales</taxon>
        <taxon>Dermateaceae</taxon>
        <taxon>Coleophoma</taxon>
    </lineage>
</organism>
<dbReference type="InterPro" id="IPR001138">
    <property type="entry name" value="Zn2Cys6_DnaBD"/>
</dbReference>
<dbReference type="InterPro" id="IPR036864">
    <property type="entry name" value="Zn2-C6_fun-type_DNA-bd_sf"/>
</dbReference>
<comment type="caution">
    <text evidence="4">The sequence shown here is derived from an EMBL/GenBank/DDBJ whole genome shotgun (WGS) entry which is preliminary data.</text>
</comment>
<dbReference type="InterPro" id="IPR021858">
    <property type="entry name" value="Fun_TF"/>
</dbReference>
<dbReference type="EMBL" id="PDLM01000011">
    <property type="protein sequence ID" value="RDW66007.1"/>
    <property type="molecule type" value="Genomic_DNA"/>
</dbReference>
<dbReference type="Proteomes" id="UP000256645">
    <property type="component" value="Unassembled WGS sequence"/>
</dbReference>
<name>A0A3D8QW63_9HELO</name>
<dbReference type="GO" id="GO:0005634">
    <property type="term" value="C:nucleus"/>
    <property type="evidence" value="ECO:0007669"/>
    <property type="project" value="UniProtKB-SubCell"/>
</dbReference>
<dbReference type="Pfam" id="PF11951">
    <property type="entry name" value="Fungal_trans_2"/>
    <property type="match status" value="1"/>
</dbReference>
<protein>
    <recommendedName>
        <fullName evidence="6">Zn(2)-C6 fungal-type domain-containing protein</fullName>
    </recommendedName>
</protein>
<sequence length="548" mass="61706">MHKYSSLWLDESLIANASSRAFSGLFIRVQLIYGRRKKCDEVKPICGDCKRLGLICVPRQHPNHASSDGETSSGNKTSPGGLSVCSPYPGPLSNDEGRSNSQKPPIEQIQHLSVESTPLLDWITLIDEDPNWPELFRRNHLDQSSAIFSRRAPVPIKSVQDLATIFPMTALNSLTGVMPEALEGWSVGEEHLLNHFQQVVARALVVVHDDENPFLLQIVPMAFQYASVRHSIVALAACHLSKVYPDFRKDVFDHQSLALKSLKNELEHEDHVESALVATLILCLLEICEGNSRKWLLHLHGANALVERLETRNHDLLQFLIELQEFLRTITGITTPNTLKTPEWLLSEKPSRPISVHPLYGVAHSLYETMNQINELAAKRTSRYDSAEIELAFMSRGREIEMVLQGWSLPHGFENNQDDREVTAAALAFQWAALMRLRQIMNGNRAQHPSVKPSIEKILSALSIIRPGSRNEAHMLFPLFMAGLESTTKANRLTVEYRLNIMETTIGFSNITGVHKLLDRLWHKSNDGDPNVDWETLIQSEFVGLVLL</sequence>